<gene>
    <name evidence="2" type="ORF">P7D78_07270</name>
</gene>
<dbReference type="Proteomes" id="UP001249240">
    <property type="component" value="Unassembled WGS sequence"/>
</dbReference>
<proteinExistence type="predicted"/>
<dbReference type="GeneID" id="67040901"/>
<evidence type="ECO:0008006" key="4">
    <source>
        <dbReference type="Google" id="ProtNLM"/>
    </source>
</evidence>
<evidence type="ECO:0000256" key="1">
    <source>
        <dbReference type="SAM" id="Phobius"/>
    </source>
</evidence>
<sequence length="281" mass="31850">MNQMTRNIPRWILAFIGSLLLFAAGALLCVRLTLFNQNFMIQQMHQAKYIETIRKDVTESIQDVGRGSNIPPEVLSDVVTEELVTINVENYIRGIYQNIPFQLQGEDQIKENILKNVDQYAQEKNISIDESTEKNLTNLAETAAKNFSAYIEIPYLMSYGQKVMAFESSLNVIMFVVGAAFLLIFAGLQLMIKMTHQRVRWSSITFFGAGLMLETLPTIIYFSGGIQRLGITSEGLYRFVTSYVTSFDLSFVFVGLAVIGVAIILVIISERMRDKRLFTIH</sequence>
<feature type="transmembrane region" description="Helical" evidence="1">
    <location>
        <begin position="204"/>
        <end position="223"/>
    </location>
</feature>
<feature type="transmembrane region" description="Helical" evidence="1">
    <location>
        <begin position="172"/>
        <end position="192"/>
    </location>
</feature>
<protein>
    <recommendedName>
        <fullName evidence="4">Integral membrane protein</fullName>
    </recommendedName>
</protein>
<comment type="caution">
    <text evidence="2">The sequence shown here is derived from an EMBL/GenBank/DDBJ whole genome shotgun (WGS) entry which is preliminary data.</text>
</comment>
<keyword evidence="1" id="KW-0812">Transmembrane</keyword>
<accession>A0AAW8SYY0</accession>
<feature type="transmembrane region" description="Helical" evidence="1">
    <location>
        <begin position="243"/>
        <end position="268"/>
    </location>
</feature>
<evidence type="ECO:0000313" key="3">
    <source>
        <dbReference type="Proteomes" id="UP001249240"/>
    </source>
</evidence>
<reference evidence="2" key="1">
    <citation type="submission" date="2023-03" db="EMBL/GenBank/DDBJ databases">
        <authorList>
            <person name="Shen W."/>
            <person name="Cai J."/>
        </authorList>
    </citation>
    <scope>NUCLEOTIDE SEQUENCE</scope>
    <source>
        <strain evidence="2">B646-2</strain>
    </source>
</reference>
<evidence type="ECO:0000313" key="2">
    <source>
        <dbReference type="EMBL" id="MDT2537919.1"/>
    </source>
</evidence>
<keyword evidence="1" id="KW-0472">Membrane</keyword>
<name>A0AAW8SYY0_9ENTE</name>
<organism evidence="2 3">
    <name type="scientific">Enterococcus raffinosus</name>
    <dbReference type="NCBI Taxonomy" id="71452"/>
    <lineage>
        <taxon>Bacteria</taxon>
        <taxon>Bacillati</taxon>
        <taxon>Bacillota</taxon>
        <taxon>Bacilli</taxon>
        <taxon>Lactobacillales</taxon>
        <taxon>Enterococcaceae</taxon>
        <taxon>Enterococcus</taxon>
    </lineage>
</organism>
<dbReference type="EMBL" id="JARPXM010000005">
    <property type="protein sequence ID" value="MDT2537919.1"/>
    <property type="molecule type" value="Genomic_DNA"/>
</dbReference>
<dbReference type="RefSeq" id="WP_010745515.1">
    <property type="nucleotide sequence ID" value="NZ_BAAAXM010000052.1"/>
</dbReference>
<keyword evidence="1" id="KW-1133">Transmembrane helix</keyword>
<dbReference type="AlphaFoldDB" id="A0AAW8SYY0"/>